<dbReference type="AlphaFoldDB" id="A0A085N6K4"/>
<evidence type="ECO:0000313" key="3">
    <source>
        <dbReference type="EMBL" id="KFD58470.1"/>
    </source>
</evidence>
<feature type="non-terminal residue" evidence="4">
    <location>
        <position position="161"/>
    </location>
</feature>
<feature type="signal peptide" evidence="1">
    <location>
        <begin position="1"/>
        <end position="24"/>
    </location>
</feature>
<dbReference type="EMBL" id="KL363184">
    <property type="protein sequence ID" value="KFD58470.1"/>
    <property type="molecule type" value="Genomic_DNA"/>
</dbReference>
<feature type="chain" id="PRO_5007379579" description="DUF7107 domain-containing protein" evidence="1">
    <location>
        <begin position="25"/>
        <end position="161"/>
    </location>
</feature>
<name>A0A085N6K4_9BILA</name>
<dbReference type="Pfam" id="PF23416">
    <property type="entry name" value="DUF7107"/>
    <property type="match status" value="1"/>
</dbReference>
<feature type="domain" description="DUF7107" evidence="2">
    <location>
        <begin position="93"/>
        <end position="140"/>
    </location>
</feature>
<evidence type="ECO:0000313" key="4">
    <source>
        <dbReference type="EMBL" id="KFD65100.1"/>
    </source>
</evidence>
<accession>A0A085N6K4</accession>
<keyword evidence="1" id="KW-0732">Signal</keyword>
<dbReference type="EMBL" id="KL367544">
    <property type="protein sequence ID" value="KFD65100.1"/>
    <property type="molecule type" value="Genomic_DNA"/>
</dbReference>
<evidence type="ECO:0000259" key="2">
    <source>
        <dbReference type="Pfam" id="PF23416"/>
    </source>
</evidence>
<keyword evidence="5" id="KW-1185">Reference proteome</keyword>
<gene>
    <name evidence="3" type="ORF">M513_00696</name>
    <name evidence="4" type="ORF">M514_00696</name>
</gene>
<proteinExistence type="predicted"/>
<sequence length="161" mass="17957">MSTSTFFHLLIIATCFHSFHLLEACQTMMHSQCQGFGSLCFQRHCVAGRPIASSELCRNDAQCRRNISPKWMALSVGCKDRHCFELIRVSQNRCVKHSDCTGQTMCIRQVCVSAQPTEYFCRKNNQCGFGEKCIGGLCFQPVPSVPFLSDSTTGVRSTATL</sequence>
<dbReference type="Proteomes" id="UP000030764">
    <property type="component" value="Unassembled WGS sequence"/>
</dbReference>
<protein>
    <recommendedName>
        <fullName evidence="2">DUF7107 domain-containing protein</fullName>
    </recommendedName>
</protein>
<dbReference type="InterPro" id="IPR055531">
    <property type="entry name" value="DUF7107"/>
</dbReference>
<evidence type="ECO:0000256" key="1">
    <source>
        <dbReference type="SAM" id="SignalP"/>
    </source>
</evidence>
<organism evidence="4">
    <name type="scientific">Trichuris suis</name>
    <name type="common">pig whipworm</name>
    <dbReference type="NCBI Taxonomy" id="68888"/>
    <lineage>
        <taxon>Eukaryota</taxon>
        <taxon>Metazoa</taxon>
        <taxon>Ecdysozoa</taxon>
        <taxon>Nematoda</taxon>
        <taxon>Enoplea</taxon>
        <taxon>Dorylaimia</taxon>
        <taxon>Trichinellida</taxon>
        <taxon>Trichuridae</taxon>
        <taxon>Trichuris</taxon>
    </lineage>
</organism>
<reference evidence="4 5" key="1">
    <citation type="journal article" date="2014" name="Nat. Genet.">
        <title>Genome and transcriptome of the porcine whipworm Trichuris suis.</title>
        <authorList>
            <person name="Jex A.R."/>
            <person name="Nejsum P."/>
            <person name="Schwarz E.M."/>
            <person name="Hu L."/>
            <person name="Young N.D."/>
            <person name="Hall R.S."/>
            <person name="Korhonen P.K."/>
            <person name="Liao S."/>
            <person name="Thamsborg S."/>
            <person name="Xia J."/>
            <person name="Xu P."/>
            <person name="Wang S."/>
            <person name="Scheerlinck J.P."/>
            <person name="Hofmann A."/>
            <person name="Sternberg P.W."/>
            <person name="Wang J."/>
            <person name="Gasser R.B."/>
        </authorList>
    </citation>
    <scope>NUCLEOTIDE SEQUENCE [LARGE SCALE GENOMIC DNA]</scope>
    <source>
        <strain evidence="4">DCEP-RM93F</strain>
        <strain evidence="3">DCEP-RM93M</strain>
    </source>
</reference>
<dbReference type="Proteomes" id="UP000030758">
    <property type="component" value="Unassembled WGS sequence"/>
</dbReference>
<evidence type="ECO:0000313" key="5">
    <source>
        <dbReference type="Proteomes" id="UP000030764"/>
    </source>
</evidence>